<dbReference type="SMART" id="SM00579">
    <property type="entry name" value="FBD"/>
    <property type="match status" value="1"/>
</dbReference>
<dbReference type="InterPro" id="IPR001810">
    <property type="entry name" value="F-box_dom"/>
</dbReference>
<evidence type="ECO:0000259" key="1">
    <source>
        <dbReference type="PROSITE" id="PS50181"/>
    </source>
</evidence>
<dbReference type="Gene3D" id="3.80.10.10">
    <property type="entry name" value="Ribonuclease Inhibitor"/>
    <property type="match status" value="1"/>
</dbReference>
<dbReference type="InterPro" id="IPR036047">
    <property type="entry name" value="F-box-like_dom_sf"/>
</dbReference>
<protein>
    <submittedName>
        <fullName evidence="2">FBD-associated F-box protein</fullName>
    </submittedName>
</protein>
<feature type="domain" description="F-box" evidence="1">
    <location>
        <begin position="78"/>
        <end position="130"/>
    </location>
</feature>
<name>A0A445IAZ5_GLYSO</name>
<dbReference type="Pfam" id="PF24758">
    <property type="entry name" value="LRR_At5g56370"/>
    <property type="match status" value="1"/>
</dbReference>
<comment type="caution">
    <text evidence="2">The sequence shown here is derived from an EMBL/GenBank/DDBJ whole genome shotgun (WGS) entry which is preliminary data.</text>
</comment>
<accession>A0A445IAZ5</accession>
<dbReference type="PROSITE" id="PS50181">
    <property type="entry name" value="FBOX"/>
    <property type="match status" value="1"/>
</dbReference>
<dbReference type="InterPro" id="IPR053781">
    <property type="entry name" value="F-box_AtFBL13-like"/>
</dbReference>
<reference evidence="2 3" key="1">
    <citation type="submission" date="2018-09" db="EMBL/GenBank/DDBJ databases">
        <title>A high-quality reference genome of wild soybean provides a powerful tool to mine soybean genomes.</title>
        <authorList>
            <person name="Xie M."/>
            <person name="Chung C.Y.L."/>
            <person name="Li M.-W."/>
            <person name="Wong F.-L."/>
            <person name="Chan T.-F."/>
            <person name="Lam H.-M."/>
        </authorList>
    </citation>
    <scope>NUCLEOTIDE SEQUENCE [LARGE SCALE GENOMIC DNA]</scope>
    <source>
        <strain evidence="3">cv. W05</strain>
        <tissue evidence="2">Hypocotyl of etiolated seedlings</tissue>
    </source>
</reference>
<dbReference type="SUPFAM" id="SSF81383">
    <property type="entry name" value="F-box domain"/>
    <property type="match status" value="1"/>
</dbReference>
<evidence type="ECO:0000313" key="3">
    <source>
        <dbReference type="Proteomes" id="UP000289340"/>
    </source>
</evidence>
<dbReference type="InterPro" id="IPR006566">
    <property type="entry name" value="FBD"/>
</dbReference>
<gene>
    <name evidence="2" type="ORF">D0Y65_031995</name>
</gene>
<dbReference type="AlphaFoldDB" id="A0A445IAZ5"/>
<dbReference type="PANTHER" id="PTHR31900">
    <property type="entry name" value="F-BOX/RNI SUPERFAMILY PROTEIN-RELATED"/>
    <property type="match status" value="1"/>
</dbReference>
<dbReference type="SUPFAM" id="SSF52047">
    <property type="entry name" value="RNI-like"/>
    <property type="match status" value="1"/>
</dbReference>
<dbReference type="Pfam" id="PF08387">
    <property type="entry name" value="FBD"/>
    <property type="match status" value="1"/>
</dbReference>
<dbReference type="EMBL" id="QZWG01000011">
    <property type="protein sequence ID" value="RZB83231.1"/>
    <property type="molecule type" value="Genomic_DNA"/>
</dbReference>
<dbReference type="InterPro" id="IPR032675">
    <property type="entry name" value="LRR_dom_sf"/>
</dbReference>
<dbReference type="SMART" id="SM00256">
    <property type="entry name" value="FBOX"/>
    <property type="match status" value="1"/>
</dbReference>
<keyword evidence="3" id="KW-1185">Reference proteome</keyword>
<dbReference type="CDD" id="cd22160">
    <property type="entry name" value="F-box_AtFBL13-like"/>
    <property type="match status" value="1"/>
</dbReference>
<dbReference type="Pfam" id="PF00646">
    <property type="entry name" value="F-box"/>
    <property type="match status" value="1"/>
</dbReference>
<proteinExistence type="predicted"/>
<dbReference type="Proteomes" id="UP000289340">
    <property type="component" value="Chromosome 11"/>
</dbReference>
<dbReference type="PANTHER" id="PTHR31900:SF34">
    <property type="entry name" value="EMB|CAB62440.1-RELATED"/>
    <property type="match status" value="1"/>
</dbReference>
<organism evidence="2 3">
    <name type="scientific">Glycine soja</name>
    <name type="common">Wild soybean</name>
    <dbReference type="NCBI Taxonomy" id="3848"/>
    <lineage>
        <taxon>Eukaryota</taxon>
        <taxon>Viridiplantae</taxon>
        <taxon>Streptophyta</taxon>
        <taxon>Embryophyta</taxon>
        <taxon>Tracheophyta</taxon>
        <taxon>Spermatophyta</taxon>
        <taxon>Magnoliopsida</taxon>
        <taxon>eudicotyledons</taxon>
        <taxon>Gunneridae</taxon>
        <taxon>Pentapetalae</taxon>
        <taxon>rosids</taxon>
        <taxon>fabids</taxon>
        <taxon>Fabales</taxon>
        <taxon>Fabaceae</taxon>
        <taxon>Papilionoideae</taxon>
        <taxon>50 kb inversion clade</taxon>
        <taxon>NPAAA clade</taxon>
        <taxon>indigoferoid/millettioid clade</taxon>
        <taxon>Phaseoleae</taxon>
        <taxon>Glycine</taxon>
        <taxon>Glycine subgen. Soja</taxon>
    </lineage>
</organism>
<evidence type="ECO:0000313" key="2">
    <source>
        <dbReference type="EMBL" id="RZB83231.1"/>
    </source>
</evidence>
<dbReference type="Gene3D" id="1.20.1280.50">
    <property type="match status" value="1"/>
</dbReference>
<dbReference type="InterPro" id="IPR050232">
    <property type="entry name" value="FBL13/AtMIF1-like"/>
</dbReference>
<sequence length="502" mass="56951">MLPLKIASSGGKWWPEELDKGVAGRVHGSSVDYTMFTMPNRGSVLRSLCLFPLIVSQKAKVRRNNGQKSPTKPKAAQLDRISILPDEIICHILSFLPTTEAVTTSVLSTRWRSLWTLVLTLDFDDNWPCFFNTTFASIFGSILAQHKAKCIKRLCLYNYSKPFSLDLIGSLVSTAVAQNLEEMDLICNYYFEVTLPNTLFTCKTISVLKLSLGLTINLNNISSIHLPSLKVLHLDVLYLVDDESIMRLFSGCPVLEELCYEEVKSNNSTSFKICVPSLKKLHLKCHDKRVQVVTPSLEYLQVQETKVHDSLVGNLPNLLQAHADIYFDQHEKEYVFNFFNAIRQTKFLGLSTYTIEALTDASFGFPEFHNLVHLQLCLSTIDSCSLIQLLLARCPKLEILDIDKVYEESERKWTQPTAPVPSCISSHLTAFKFREYGGSKYELELTKYILKNAKVLKTVTVKMAKWLEPNKTSHAMTKLDSLLSSSKYCRLANYQILCQDFP</sequence>
<dbReference type="InterPro" id="IPR055411">
    <property type="entry name" value="LRR_FXL15/At3g58940/PEG3-like"/>
</dbReference>